<dbReference type="SUPFAM" id="SSF48452">
    <property type="entry name" value="TPR-like"/>
    <property type="match status" value="1"/>
</dbReference>
<dbReference type="AlphaFoldDB" id="A0A6P2CZ10"/>
<dbReference type="RefSeq" id="WP_162668310.1">
    <property type="nucleotide sequence ID" value="NZ_LR593886.1"/>
</dbReference>
<proteinExistence type="predicted"/>
<name>A0A6P2CZ10_9BACT</name>
<accession>A0A6P2CZ10</accession>
<dbReference type="InterPro" id="IPR011990">
    <property type="entry name" value="TPR-like_helical_dom_sf"/>
</dbReference>
<reference evidence="1 2" key="1">
    <citation type="submission" date="2019-05" db="EMBL/GenBank/DDBJ databases">
        <authorList>
            <consortium name="Science for Life Laboratories"/>
        </authorList>
    </citation>
    <scope>NUCLEOTIDE SEQUENCE [LARGE SCALE GENOMIC DNA]</scope>
    <source>
        <strain evidence="1">Soil9</strain>
    </source>
</reference>
<evidence type="ECO:0000313" key="1">
    <source>
        <dbReference type="EMBL" id="VTR93616.1"/>
    </source>
</evidence>
<keyword evidence="2" id="KW-1185">Reference proteome</keyword>
<sequence>MTAADCLCRAATEKLDANDFTGAIELARAGLLRDENHPGLLQVYGLAAYHLGEPVDALEGLEGASVIAPLAPVSQLALADLYLCTGKRKSAATGLLFLAEPGRCPTPLLPDLARLLGKLGAYRSAFKVCRRLAKARSWYHPAHYGMAYYLAKLNKPIEKWLPHLRAAVELAPGAVPYRVALANALGNVGRPEEACEVVRDVPAAALSCSACLKRLQNAAEEAGEVELALRFRDRLREVTRRRCDTSERDCFET</sequence>
<gene>
    <name evidence="1" type="ORF">SOIL9_40980</name>
</gene>
<organism evidence="1 2">
    <name type="scientific">Gemmata massiliana</name>
    <dbReference type="NCBI Taxonomy" id="1210884"/>
    <lineage>
        <taxon>Bacteria</taxon>
        <taxon>Pseudomonadati</taxon>
        <taxon>Planctomycetota</taxon>
        <taxon>Planctomycetia</taxon>
        <taxon>Gemmatales</taxon>
        <taxon>Gemmataceae</taxon>
        <taxon>Gemmata</taxon>
    </lineage>
</organism>
<protein>
    <submittedName>
        <fullName evidence="1">Tpr repeat-containing protein: Uncharacterized protein</fullName>
    </submittedName>
</protein>
<evidence type="ECO:0000313" key="2">
    <source>
        <dbReference type="Proteomes" id="UP000464178"/>
    </source>
</evidence>
<dbReference type="Proteomes" id="UP000464178">
    <property type="component" value="Chromosome"/>
</dbReference>
<dbReference type="EMBL" id="LR593886">
    <property type="protein sequence ID" value="VTR93616.1"/>
    <property type="molecule type" value="Genomic_DNA"/>
</dbReference>
<dbReference type="KEGG" id="gms:SOIL9_40980"/>
<dbReference type="Gene3D" id="1.25.40.10">
    <property type="entry name" value="Tetratricopeptide repeat domain"/>
    <property type="match status" value="2"/>
</dbReference>